<organism evidence="2 3">
    <name type="scientific">Micavibrio aeruginosavorus EPB</name>
    <dbReference type="NCBI Taxonomy" id="349215"/>
    <lineage>
        <taxon>Bacteria</taxon>
        <taxon>Pseudomonadati</taxon>
        <taxon>Bdellovibrionota</taxon>
        <taxon>Bdellovibrionia</taxon>
        <taxon>Bdellovibrionales</taxon>
        <taxon>Pseudobdellovibrionaceae</taxon>
        <taxon>Micavibrio</taxon>
    </lineage>
</organism>
<dbReference type="Proteomes" id="UP000011932">
    <property type="component" value="Chromosome"/>
</dbReference>
<evidence type="ECO:0000313" key="2">
    <source>
        <dbReference type="EMBL" id="AGH97441.1"/>
    </source>
</evidence>
<evidence type="ECO:0000313" key="3">
    <source>
        <dbReference type="Proteomes" id="UP000011932"/>
    </source>
</evidence>
<dbReference type="STRING" id="349215.A11S_617"/>
<name>M4VHB6_9BACT</name>
<evidence type="ECO:0000256" key="1">
    <source>
        <dbReference type="SAM" id="Coils"/>
    </source>
</evidence>
<dbReference type="KEGG" id="man:A11S_617"/>
<feature type="coiled-coil region" evidence="1">
    <location>
        <begin position="67"/>
        <end position="94"/>
    </location>
</feature>
<keyword evidence="1" id="KW-0175">Coiled coil</keyword>
<sequence length="197" mass="22776">MARKTTRLQTIALDSMKTWIHKKILEIAEPPRAESCDDKIECIVSKALDWRRDYTTALTMALGFKTEQDYQSALDALQKRIDEEDAKGKDLLRTLFSTVNADEFNNAAQDLFQADILLGQHVFLKKIQRVFSYLNGTLTDQNELRHITPLTKNSDTANLFDILKDQGTFDEWQNLIAKLPKTRRTLYKNHWDTLNPS</sequence>
<protein>
    <submittedName>
        <fullName evidence="2">Uncharacterized protein</fullName>
    </submittedName>
</protein>
<dbReference type="AlphaFoldDB" id="M4VHB6"/>
<dbReference type="EMBL" id="CP003538">
    <property type="protein sequence ID" value="AGH97441.1"/>
    <property type="molecule type" value="Genomic_DNA"/>
</dbReference>
<proteinExistence type="predicted"/>
<reference evidence="2 3" key="1">
    <citation type="journal article" date="2013" name="ISME J.">
        <title>By their genes ye shall know them: genomic signatures of predatory bacteria.</title>
        <authorList>
            <person name="Pasternak Z."/>
            <person name="Pietrokovski S."/>
            <person name="Rotem O."/>
            <person name="Gophna U."/>
            <person name="Lurie-Weinberger M.N."/>
            <person name="Jurkevitch E."/>
        </authorList>
    </citation>
    <scope>NUCLEOTIDE SEQUENCE [LARGE SCALE GENOMIC DNA]</scope>
    <source>
        <strain evidence="2">EPB</strain>
    </source>
</reference>
<accession>M4VHB6</accession>
<dbReference type="HOGENOM" id="CLU_1382720_0_0_5"/>
<gene>
    <name evidence="2" type="ORF">A11S_617</name>
</gene>
<dbReference type="RefSeq" id="WP_015466994.1">
    <property type="nucleotide sequence ID" value="NC_020812.1"/>
</dbReference>